<feature type="transmembrane region" description="Helical" evidence="1">
    <location>
        <begin position="12"/>
        <end position="38"/>
    </location>
</feature>
<proteinExistence type="predicted"/>
<evidence type="ECO:0000313" key="3">
    <source>
        <dbReference type="Proteomes" id="UP000274822"/>
    </source>
</evidence>
<evidence type="ECO:0000256" key="1">
    <source>
        <dbReference type="SAM" id="Phobius"/>
    </source>
</evidence>
<keyword evidence="1" id="KW-0472">Membrane</keyword>
<protein>
    <submittedName>
        <fullName evidence="2">Uncharacterized protein</fullName>
    </submittedName>
</protein>
<name>A0A433QJN1_9FUNG</name>
<comment type="caution">
    <text evidence="2">The sequence shown here is derived from an EMBL/GenBank/DDBJ whole genome shotgun (WGS) entry which is preliminary data.</text>
</comment>
<evidence type="ECO:0000313" key="2">
    <source>
        <dbReference type="EMBL" id="RUS29992.1"/>
    </source>
</evidence>
<reference evidence="2 3" key="1">
    <citation type="journal article" date="2018" name="New Phytol.">
        <title>Phylogenomics of Endogonaceae and evolution of mycorrhizas within Mucoromycota.</title>
        <authorList>
            <person name="Chang Y."/>
            <person name="Desiro A."/>
            <person name="Na H."/>
            <person name="Sandor L."/>
            <person name="Lipzen A."/>
            <person name="Clum A."/>
            <person name="Barry K."/>
            <person name="Grigoriev I.V."/>
            <person name="Martin F.M."/>
            <person name="Stajich J.E."/>
            <person name="Smith M.E."/>
            <person name="Bonito G."/>
            <person name="Spatafora J.W."/>
        </authorList>
    </citation>
    <scope>NUCLEOTIDE SEQUENCE [LARGE SCALE GENOMIC DNA]</scope>
    <source>
        <strain evidence="2 3">AD002</strain>
    </source>
</reference>
<gene>
    <name evidence="2" type="ORF">BC938DRAFT_479981</name>
</gene>
<keyword evidence="1" id="KW-1133">Transmembrane helix</keyword>
<keyword evidence="1" id="KW-0812">Transmembrane</keyword>
<dbReference type="AlphaFoldDB" id="A0A433QJN1"/>
<dbReference type="Proteomes" id="UP000274822">
    <property type="component" value="Unassembled WGS sequence"/>
</dbReference>
<accession>A0A433QJN1</accession>
<dbReference type="EMBL" id="RBNJ01004433">
    <property type="protein sequence ID" value="RUS29992.1"/>
    <property type="molecule type" value="Genomic_DNA"/>
</dbReference>
<sequence>MATSSRRSTFLTLPVVCTGLLTFFSHSHFDILVLILLLPLKFRSSLIQWAPMSIEEAENQLWMLTVLSTARRTDSFWQILRASNSRNSEFAC</sequence>
<organism evidence="2 3">
    <name type="scientific">Jimgerdemannia flammicorona</name>
    <dbReference type="NCBI Taxonomy" id="994334"/>
    <lineage>
        <taxon>Eukaryota</taxon>
        <taxon>Fungi</taxon>
        <taxon>Fungi incertae sedis</taxon>
        <taxon>Mucoromycota</taxon>
        <taxon>Mucoromycotina</taxon>
        <taxon>Endogonomycetes</taxon>
        <taxon>Endogonales</taxon>
        <taxon>Endogonaceae</taxon>
        <taxon>Jimgerdemannia</taxon>
    </lineage>
</organism>
<keyword evidence="3" id="KW-1185">Reference proteome</keyword>